<dbReference type="InterPro" id="IPR008965">
    <property type="entry name" value="CBM2/CBM3_carb-bd_dom_sf"/>
</dbReference>
<reference evidence="4 5" key="1">
    <citation type="journal article" date="2015" name="Nature">
        <title>rRNA introns, odd ribosomes, and small enigmatic genomes across a large radiation of phyla.</title>
        <authorList>
            <person name="Brown C.T."/>
            <person name="Hug L.A."/>
            <person name="Thomas B.C."/>
            <person name="Sharon I."/>
            <person name="Castelle C.J."/>
            <person name="Singh A."/>
            <person name="Wilkins M.J."/>
            <person name="Williams K.H."/>
            <person name="Banfield J.F."/>
        </authorList>
    </citation>
    <scope>NUCLEOTIDE SEQUENCE [LARGE SCALE GENOMIC DNA]</scope>
</reference>
<evidence type="ECO:0000256" key="1">
    <source>
        <dbReference type="SAM" id="Phobius"/>
    </source>
</evidence>
<sequence>MLSRPLSLLPNQSIIAHNGYAMKKIMLLIVGLLFLGGIPATVFLVGQRQELRKKAAPATSLSFTPSNVTKQVGDTFTLEAVIDTAENQVVAAEIHVVYDPAILEAQTIANGPLFPNVLASGVVERGTATITVGAANQAQPVKGTGTAATVRFKALAPTTAAASIRFATNTFVGSLGEGATNVLINTVPANITITGSGQTGGTSLATPSATLAPTLTPTLAASGSSEASASALKILSPAKDSSTTDTTPLIQGKTTPGGRVTLTIYSTPQTVVVTADGSGNWTYTPTTALEPGPHSIVATSQNPATGATMNTTTAFVVAAAGGNGATQSATPIAGTADMTILLLTIGIILFATGILVPVVF</sequence>
<evidence type="ECO:0000259" key="3">
    <source>
        <dbReference type="Pfam" id="PF19077"/>
    </source>
</evidence>
<comment type="caution">
    <text evidence="4">The sequence shown here is derived from an EMBL/GenBank/DDBJ whole genome shotgun (WGS) entry which is preliminary data.</text>
</comment>
<dbReference type="InterPro" id="IPR013783">
    <property type="entry name" value="Ig-like_fold"/>
</dbReference>
<accession>A0A0G1U407</accession>
<keyword evidence="1" id="KW-0812">Transmembrane</keyword>
<dbReference type="GO" id="GO:0000272">
    <property type="term" value="P:polysaccharide catabolic process"/>
    <property type="evidence" value="ECO:0007669"/>
    <property type="project" value="InterPro"/>
</dbReference>
<protein>
    <submittedName>
        <fullName evidence="4">Putative hemagglutinin/hemolysin-related protein</fullName>
    </submittedName>
</protein>
<dbReference type="AlphaFoldDB" id="A0A0G1U407"/>
<dbReference type="Pfam" id="PF00963">
    <property type="entry name" value="Cohesin"/>
    <property type="match status" value="1"/>
</dbReference>
<dbReference type="Gene3D" id="2.60.40.680">
    <property type="match status" value="1"/>
</dbReference>
<gene>
    <name evidence="4" type="ORF">UY16_C0002G0051</name>
</gene>
<evidence type="ECO:0000259" key="2">
    <source>
        <dbReference type="Pfam" id="PF00963"/>
    </source>
</evidence>
<evidence type="ECO:0000313" key="4">
    <source>
        <dbReference type="EMBL" id="KKU88779.1"/>
    </source>
</evidence>
<proteinExistence type="predicted"/>
<feature type="domain" description="Cohesin" evidence="2">
    <location>
        <begin position="64"/>
        <end position="181"/>
    </location>
</feature>
<name>A0A0G1U407_9BACT</name>
<keyword evidence="1" id="KW-0472">Membrane</keyword>
<dbReference type="Gene3D" id="2.60.40.10">
    <property type="entry name" value="Immunoglobulins"/>
    <property type="match status" value="1"/>
</dbReference>
<feature type="transmembrane region" description="Helical" evidence="1">
    <location>
        <begin position="340"/>
        <end position="359"/>
    </location>
</feature>
<dbReference type="InterPro" id="IPR002102">
    <property type="entry name" value="Cohesin_dom"/>
</dbReference>
<dbReference type="GO" id="GO:0030246">
    <property type="term" value="F:carbohydrate binding"/>
    <property type="evidence" value="ECO:0007669"/>
    <property type="project" value="InterPro"/>
</dbReference>
<keyword evidence="1" id="KW-1133">Transmembrane helix</keyword>
<feature type="transmembrane region" description="Helical" evidence="1">
    <location>
        <begin position="25"/>
        <end position="45"/>
    </location>
</feature>
<dbReference type="Pfam" id="PF19077">
    <property type="entry name" value="Big_13"/>
    <property type="match status" value="1"/>
</dbReference>
<dbReference type="Proteomes" id="UP000034739">
    <property type="component" value="Unassembled WGS sequence"/>
</dbReference>
<organism evidence="4 5">
    <name type="scientific">Candidatus Gottesmanbacteria bacterium GW2011_GWA2_47_9</name>
    <dbReference type="NCBI Taxonomy" id="1618445"/>
    <lineage>
        <taxon>Bacteria</taxon>
        <taxon>Candidatus Gottesmaniibacteriota</taxon>
    </lineage>
</organism>
<feature type="domain" description="Bacterial Ig-like" evidence="3">
    <location>
        <begin position="238"/>
        <end position="317"/>
    </location>
</feature>
<dbReference type="CDD" id="cd08547">
    <property type="entry name" value="Type_II_cohesin"/>
    <property type="match status" value="1"/>
</dbReference>
<dbReference type="EMBL" id="LCOY01000002">
    <property type="protein sequence ID" value="KKU88779.1"/>
    <property type="molecule type" value="Genomic_DNA"/>
</dbReference>
<dbReference type="SUPFAM" id="SSF49384">
    <property type="entry name" value="Carbohydrate-binding domain"/>
    <property type="match status" value="1"/>
</dbReference>
<evidence type="ECO:0000313" key="5">
    <source>
        <dbReference type="Proteomes" id="UP000034739"/>
    </source>
</evidence>
<dbReference type="InterPro" id="IPR044016">
    <property type="entry name" value="Big_13"/>
</dbReference>